<keyword evidence="4 5" id="KW-0440">LIM domain</keyword>
<comment type="caution">
    <text evidence="8">The sequence shown here is derived from an EMBL/GenBank/DDBJ whole genome shotgun (WGS) entry which is preliminary data.</text>
</comment>
<dbReference type="Proteomes" id="UP000033140">
    <property type="component" value="Unassembled WGS sequence"/>
</dbReference>
<feature type="compositionally biased region" description="Low complexity" evidence="6">
    <location>
        <begin position="137"/>
        <end position="153"/>
    </location>
</feature>
<dbReference type="GO" id="GO:0046872">
    <property type="term" value="F:metal ion binding"/>
    <property type="evidence" value="ECO:0007669"/>
    <property type="project" value="UniProtKB-KW"/>
</dbReference>
<dbReference type="PANTHER" id="PTHR24205:SF16">
    <property type="entry name" value="GH01042P-RELATED"/>
    <property type="match status" value="1"/>
</dbReference>
<dbReference type="GO" id="GO:0004112">
    <property type="term" value="F:cyclic-nucleotide phosphodiesterase activity"/>
    <property type="evidence" value="ECO:0007669"/>
    <property type="project" value="InterPro"/>
</dbReference>
<keyword evidence="2" id="KW-0677">Repeat</keyword>
<protein>
    <recommendedName>
        <fullName evidence="7">LIM zinc-binding domain-containing protein</fullName>
    </recommendedName>
</protein>
<dbReference type="GO" id="GO:0003712">
    <property type="term" value="F:transcription coregulator activity"/>
    <property type="evidence" value="ECO:0007669"/>
    <property type="project" value="TreeGrafter"/>
</dbReference>
<evidence type="ECO:0000256" key="2">
    <source>
        <dbReference type="ARBA" id="ARBA00022737"/>
    </source>
</evidence>
<reference evidence="8 9" key="2">
    <citation type="journal article" date="2014" name="J. Gen. Appl. Microbiol.">
        <title>The early diverging ascomycetous budding yeast Saitoella complicata has three histone deacetylases belonging to the Clr6, Hos2, and Rpd3 lineages.</title>
        <authorList>
            <person name="Nishida H."/>
            <person name="Matsumoto T."/>
            <person name="Kondo S."/>
            <person name="Hamamoto M."/>
            <person name="Yoshikawa H."/>
        </authorList>
    </citation>
    <scope>NUCLEOTIDE SEQUENCE [LARGE SCALE GENOMIC DNA]</scope>
    <source>
        <strain evidence="8 9">NRRL Y-17804</strain>
    </source>
</reference>
<dbReference type="Gene3D" id="2.10.110.10">
    <property type="entry name" value="Cysteine Rich Protein"/>
    <property type="match status" value="3"/>
</dbReference>
<sequence>MADNSTYMSKGQLEDYLASLRSQRAPRPTGGRPLPSSAGARQIAQQKEYGNMDDVIADLSTLTGTTMKISEKPRATSGMNAPLPVNPAMNAPPPAAEKPTHVSLRTTPLVRALQGGAGGVRGPKPELPTKKPELRGGLRPLPGGPPVRGSPRVDPGPVPKPSVLSKPAAPVSVPQSTITPTEDETRDWRTAPAAGRTTIPKIEVDEEDIRMNVRGMDGNYSMRNGVPAITVFTDERPAVPSINVASPPTVPAISVGDADELLDGVQPPKVIPRPASPPANPKSCARCHGSTTSGRVITTRGLRFHPSCFTCSHCSTNLEFIAFHVHEGRLYCQLDFHELFSDRCAQCDTPIEDEIISALGKKYHPGHFFCAECGTSFDASTPFIVRNDYPYCQGCFEKVTAERCERCRLPMTDRYLAALGKKFHEACFKCGTCGTKLEGGFHEDEGVAMCDGCARTPAPIGYIPHVMLLRFLPNDNTRYHSIRSIARMTLSLWFTPPSNDPITSQLRSLITTLASNCPHIFPNSPVFPPHVTVVSGIPKSADPEEVMDKIMVELRRRMDVGPLGVEWEQAETGKTYYTRLYYPCKASLGLLGIAEYCRHAFVPDQSEEDAEKWVKETYYPHLSLAYAEPETGDNKEAFEQVKGTEEEIGVGKGWVGGKIVLVDTSGKCENWKVLGERRVW</sequence>
<gene>
    <name evidence="8" type="ORF">G7K_5983-t1</name>
</gene>
<evidence type="ECO:0000256" key="4">
    <source>
        <dbReference type="ARBA" id="ARBA00023038"/>
    </source>
</evidence>
<dbReference type="Pfam" id="PF07823">
    <property type="entry name" value="CPDase"/>
    <property type="match status" value="1"/>
</dbReference>
<dbReference type="InterPro" id="IPR012386">
    <property type="entry name" value="Cyclic-nucl_3Pdiesterase"/>
</dbReference>
<dbReference type="SUPFAM" id="SSF57716">
    <property type="entry name" value="Glucocorticoid receptor-like (DNA-binding domain)"/>
    <property type="match status" value="2"/>
</dbReference>
<dbReference type="EMBL" id="BACD03000054">
    <property type="protein sequence ID" value="GAO51895.1"/>
    <property type="molecule type" value="Genomic_DNA"/>
</dbReference>
<dbReference type="PROSITE" id="PS50023">
    <property type="entry name" value="LIM_DOMAIN_2"/>
    <property type="match status" value="2"/>
</dbReference>
<dbReference type="PANTHER" id="PTHR24205">
    <property type="entry name" value="FOUR AND A HALF LIM DOMAINS PROTEIN"/>
    <property type="match status" value="1"/>
</dbReference>
<dbReference type="InterPro" id="IPR001781">
    <property type="entry name" value="Znf_LIM"/>
</dbReference>
<evidence type="ECO:0000259" key="7">
    <source>
        <dbReference type="PROSITE" id="PS50023"/>
    </source>
</evidence>
<feature type="region of interest" description="Disordered" evidence="6">
    <location>
        <begin position="113"/>
        <end position="195"/>
    </location>
</feature>
<accession>A0A0E9NR67</accession>
<dbReference type="Pfam" id="PF00412">
    <property type="entry name" value="LIM"/>
    <property type="match status" value="3"/>
</dbReference>
<dbReference type="Gene3D" id="3.90.1140.10">
    <property type="entry name" value="Cyclic phosphodiesterase"/>
    <property type="match status" value="1"/>
</dbReference>
<feature type="domain" description="LIM zinc-binding" evidence="7">
    <location>
        <begin position="402"/>
        <end position="460"/>
    </location>
</feature>
<evidence type="ECO:0000256" key="5">
    <source>
        <dbReference type="PROSITE-ProRule" id="PRU00125"/>
    </source>
</evidence>
<dbReference type="GO" id="GO:0005634">
    <property type="term" value="C:nucleus"/>
    <property type="evidence" value="ECO:0007669"/>
    <property type="project" value="TreeGrafter"/>
</dbReference>
<dbReference type="AlphaFoldDB" id="A0A0E9NR67"/>
<dbReference type="STRING" id="698492.A0A0E9NR67"/>
<dbReference type="PROSITE" id="PS00478">
    <property type="entry name" value="LIM_DOMAIN_1"/>
    <property type="match status" value="2"/>
</dbReference>
<evidence type="ECO:0000313" key="8">
    <source>
        <dbReference type="EMBL" id="GAO51895.1"/>
    </source>
</evidence>
<evidence type="ECO:0000256" key="1">
    <source>
        <dbReference type="ARBA" id="ARBA00022723"/>
    </source>
</evidence>
<reference evidence="8 9" key="1">
    <citation type="journal article" date="2011" name="J. Gen. Appl. Microbiol.">
        <title>Draft genome sequencing of the enigmatic yeast Saitoella complicata.</title>
        <authorList>
            <person name="Nishida H."/>
            <person name="Hamamoto M."/>
            <person name="Sugiyama J."/>
        </authorList>
    </citation>
    <scope>NUCLEOTIDE SEQUENCE [LARGE SCALE GENOMIC DNA]</scope>
    <source>
        <strain evidence="8 9">NRRL Y-17804</strain>
    </source>
</reference>
<dbReference type="InterPro" id="IPR009097">
    <property type="entry name" value="Cyclic_Pdiesterase"/>
</dbReference>
<dbReference type="SUPFAM" id="SSF55144">
    <property type="entry name" value="LigT-like"/>
    <property type="match status" value="1"/>
</dbReference>
<reference evidence="8 9" key="3">
    <citation type="journal article" date="2015" name="Genome Announc.">
        <title>Draft Genome Sequence of the Archiascomycetous Yeast Saitoella complicata.</title>
        <authorList>
            <person name="Yamauchi K."/>
            <person name="Kondo S."/>
            <person name="Hamamoto M."/>
            <person name="Takahashi Y."/>
            <person name="Ogura Y."/>
            <person name="Hayashi T."/>
            <person name="Nishida H."/>
        </authorList>
    </citation>
    <scope>NUCLEOTIDE SEQUENCE [LARGE SCALE GENOMIC DNA]</scope>
    <source>
        <strain evidence="8 9">NRRL Y-17804</strain>
    </source>
</reference>
<evidence type="ECO:0000256" key="3">
    <source>
        <dbReference type="ARBA" id="ARBA00022833"/>
    </source>
</evidence>
<dbReference type="FunFam" id="2.10.110.10:FF:000009">
    <property type="entry name" value="Paxillin isoform 1"/>
    <property type="match status" value="1"/>
</dbReference>
<feature type="compositionally biased region" description="Basic and acidic residues" evidence="6">
    <location>
        <begin position="123"/>
        <end position="136"/>
    </location>
</feature>
<keyword evidence="9" id="KW-1185">Reference proteome</keyword>
<organism evidence="8 9">
    <name type="scientific">Saitoella complicata (strain BCRC 22490 / CBS 7301 / JCM 7358 / NBRC 10748 / NRRL Y-17804)</name>
    <dbReference type="NCBI Taxonomy" id="698492"/>
    <lineage>
        <taxon>Eukaryota</taxon>
        <taxon>Fungi</taxon>
        <taxon>Dikarya</taxon>
        <taxon>Ascomycota</taxon>
        <taxon>Taphrinomycotina</taxon>
        <taxon>Taphrinomycotina incertae sedis</taxon>
        <taxon>Saitoella</taxon>
    </lineage>
</organism>
<dbReference type="SMART" id="SM00132">
    <property type="entry name" value="LIM"/>
    <property type="match status" value="3"/>
</dbReference>
<name>A0A0E9NR67_SAICN</name>
<keyword evidence="1 5" id="KW-0479">Metal-binding</keyword>
<evidence type="ECO:0000256" key="6">
    <source>
        <dbReference type="SAM" id="MobiDB-lite"/>
    </source>
</evidence>
<dbReference type="CDD" id="cd08368">
    <property type="entry name" value="LIM"/>
    <property type="match status" value="3"/>
</dbReference>
<feature type="region of interest" description="Disordered" evidence="6">
    <location>
        <begin position="69"/>
        <end position="101"/>
    </location>
</feature>
<feature type="region of interest" description="Disordered" evidence="6">
    <location>
        <begin position="1"/>
        <end position="41"/>
    </location>
</feature>
<proteinExistence type="predicted"/>
<dbReference type="GO" id="GO:0030695">
    <property type="term" value="F:GTPase regulator activity"/>
    <property type="evidence" value="ECO:0007669"/>
    <property type="project" value="UniProtKB-ARBA"/>
</dbReference>
<keyword evidence="3 5" id="KW-0862">Zinc</keyword>
<feature type="compositionally biased region" description="Low complexity" evidence="6">
    <location>
        <begin position="80"/>
        <end position="89"/>
    </location>
</feature>
<evidence type="ECO:0000313" key="9">
    <source>
        <dbReference type="Proteomes" id="UP000033140"/>
    </source>
</evidence>
<feature type="domain" description="LIM zinc-binding" evidence="7">
    <location>
        <begin position="282"/>
        <end position="342"/>
    </location>
</feature>